<dbReference type="AlphaFoldDB" id="A0A4P9VWD7"/>
<keyword evidence="3" id="KW-1185">Reference proteome</keyword>
<reference evidence="3" key="1">
    <citation type="journal article" date="2018" name="Nat. Microbiol.">
        <title>Leveraging single-cell genomics to expand the fungal tree of life.</title>
        <authorList>
            <person name="Ahrendt S.R."/>
            <person name="Quandt C.A."/>
            <person name="Ciobanu D."/>
            <person name="Clum A."/>
            <person name="Salamov A."/>
            <person name="Andreopoulos B."/>
            <person name="Cheng J.F."/>
            <person name="Woyke T."/>
            <person name="Pelin A."/>
            <person name="Henrissat B."/>
            <person name="Reynolds N.K."/>
            <person name="Benny G.L."/>
            <person name="Smith M.E."/>
            <person name="James T.Y."/>
            <person name="Grigoriev I.V."/>
        </authorList>
    </citation>
    <scope>NUCLEOTIDE SEQUENCE [LARGE SCALE GENOMIC DNA]</scope>
</reference>
<protein>
    <submittedName>
        <fullName evidence="2">Uncharacterized protein</fullName>
    </submittedName>
</protein>
<gene>
    <name evidence="2" type="ORF">BDK51DRAFT_49947</name>
</gene>
<accession>A0A4P9VWD7</accession>
<proteinExistence type="predicted"/>
<feature type="region of interest" description="Disordered" evidence="1">
    <location>
        <begin position="122"/>
        <end position="153"/>
    </location>
</feature>
<evidence type="ECO:0000313" key="2">
    <source>
        <dbReference type="EMBL" id="RKO83472.1"/>
    </source>
</evidence>
<feature type="compositionally biased region" description="Polar residues" evidence="1">
    <location>
        <begin position="192"/>
        <end position="208"/>
    </location>
</feature>
<dbReference type="EMBL" id="ML001203">
    <property type="protein sequence ID" value="RKO83472.1"/>
    <property type="molecule type" value="Genomic_DNA"/>
</dbReference>
<feature type="compositionally biased region" description="Polar residues" evidence="1">
    <location>
        <begin position="324"/>
        <end position="333"/>
    </location>
</feature>
<name>A0A4P9VWD7_9FUNG</name>
<sequence length="333" mass="36222">MPKNPRFDIDMSLLSSEEQKNTNFINMLKVLKNLKNHEGLGKDIQEIYNNLPTSTNSIPITIIVKKWNGILERSNRGIVHHEPNSSCEIDGHHRICRGKKSDGRVFTYWINTTLFPIYKRRDEGDSDAESPGRHHPYARNQTSARRPVGSTYAEAVAASEAEAKRGFFDNEVETDAALTDVDRDGECEAGSNDDSSSEGQASPGSETNDVPEVVSGNETDDLSKTSTIGSTRETDDLSKTATIGSTRETDALLKTATIGSTLETDDLSKNSTIGSTRKTDDLSKTSTIGSTRATSTIIATSTPAPKKYADASTSTMPLHEYADASTSTTPLHE</sequence>
<dbReference type="Proteomes" id="UP000269721">
    <property type="component" value="Unassembled WGS sequence"/>
</dbReference>
<feature type="region of interest" description="Disordered" evidence="1">
    <location>
        <begin position="177"/>
        <end position="333"/>
    </location>
</feature>
<organism evidence="2 3">
    <name type="scientific">Blyttiomyces helicus</name>
    <dbReference type="NCBI Taxonomy" id="388810"/>
    <lineage>
        <taxon>Eukaryota</taxon>
        <taxon>Fungi</taxon>
        <taxon>Fungi incertae sedis</taxon>
        <taxon>Chytridiomycota</taxon>
        <taxon>Chytridiomycota incertae sedis</taxon>
        <taxon>Chytridiomycetes</taxon>
        <taxon>Chytridiomycetes incertae sedis</taxon>
        <taxon>Blyttiomyces</taxon>
    </lineage>
</organism>
<evidence type="ECO:0000313" key="3">
    <source>
        <dbReference type="Proteomes" id="UP000269721"/>
    </source>
</evidence>
<feature type="compositionally biased region" description="Low complexity" evidence="1">
    <location>
        <begin position="285"/>
        <end position="304"/>
    </location>
</feature>
<evidence type="ECO:0000256" key="1">
    <source>
        <dbReference type="SAM" id="MobiDB-lite"/>
    </source>
</evidence>